<evidence type="ECO:0000259" key="13">
    <source>
        <dbReference type="PROSITE" id="PS50035"/>
    </source>
</evidence>
<dbReference type="Proteomes" id="UP000323521">
    <property type="component" value="Chromosome"/>
</dbReference>
<keyword evidence="11" id="KW-1208">Phospholipid metabolism</keyword>
<dbReference type="InterPro" id="IPR001736">
    <property type="entry name" value="PLipase_D/transphosphatidylase"/>
</dbReference>
<keyword evidence="9" id="KW-0472">Membrane</keyword>
<evidence type="ECO:0000313" key="15">
    <source>
        <dbReference type="Proteomes" id="UP000323521"/>
    </source>
</evidence>
<organism evidence="14 15">
    <name type="scientific">Formimonas warabiya</name>
    <dbReference type="NCBI Taxonomy" id="1761012"/>
    <lineage>
        <taxon>Bacteria</taxon>
        <taxon>Bacillati</taxon>
        <taxon>Bacillota</taxon>
        <taxon>Clostridia</taxon>
        <taxon>Eubacteriales</taxon>
        <taxon>Peptococcaceae</taxon>
        <taxon>Candidatus Formimonas</taxon>
    </lineage>
</organism>
<keyword evidence="4" id="KW-0808">Transferase</keyword>
<evidence type="ECO:0000256" key="3">
    <source>
        <dbReference type="ARBA" id="ARBA00022516"/>
    </source>
</evidence>
<keyword evidence="7" id="KW-1133">Transmembrane helix</keyword>
<sequence>MKKRYHWIILGAILILIISIYAYGSPNNRLMAQKRITYRDQVNMKYLHGDKTQITSLGYTFSQNQSEIMNNVNQSFEQIFSAIEQAKDHVHIEFFIIRDDAIGQRMKRILAEKVRQGVEVRFIYDAVGSMSVKRKFIADCNQAGIKMVAYKPILASIVRGQLNHRNHKKIVVVDGEVGFTGGINLGDEYLGKKPGIGFWRDLVVKIKGPAVEGMQAAFLEDWYLSTGEKILQKKYYQPHASSGAQQVMIVTSEPDMHKKEIEKLFSGLINNAKEEILISTPYFIPEKSLNNSLIKAIQRGVRVEIMIPEHPDVNTTYLATQGNLGSVLSAGATVWKYRKGFLHAKSMIVDQQLTCIGSANFDKRGLSEDAEICVLMADEKTARAQRSWYEEDIKHSKRLTLKEYQSRPLWDMIGEKAVKIFENWM</sequence>
<dbReference type="KEGG" id="fwa:DCMF_17730"/>
<evidence type="ECO:0000256" key="12">
    <source>
        <dbReference type="NCBIfam" id="TIGR04265"/>
    </source>
</evidence>
<dbReference type="CDD" id="cd09112">
    <property type="entry name" value="PLDc_CLS_2"/>
    <property type="match status" value="1"/>
</dbReference>
<accession>A0A3G1KV94</accession>
<reference evidence="14 15" key="1">
    <citation type="submission" date="2016-10" db="EMBL/GenBank/DDBJ databases">
        <title>Complete Genome Sequence of Peptococcaceae strain DCMF.</title>
        <authorList>
            <person name="Edwards R.J."/>
            <person name="Holland S.I."/>
            <person name="Deshpande N.P."/>
            <person name="Wong Y.K."/>
            <person name="Ertan H."/>
            <person name="Manefield M."/>
            <person name="Russell T.L."/>
            <person name="Lee M.J."/>
        </authorList>
    </citation>
    <scope>NUCLEOTIDE SEQUENCE [LARGE SCALE GENOMIC DNA]</scope>
    <source>
        <strain evidence="14 15">DCMF</strain>
    </source>
</reference>
<dbReference type="RefSeq" id="WP_148135658.1">
    <property type="nucleotide sequence ID" value="NZ_CP017634.1"/>
</dbReference>
<keyword evidence="15" id="KW-1185">Reference proteome</keyword>
<evidence type="ECO:0000313" key="14">
    <source>
        <dbReference type="EMBL" id="ATW26356.1"/>
    </source>
</evidence>
<evidence type="ECO:0000256" key="1">
    <source>
        <dbReference type="ARBA" id="ARBA00004236"/>
    </source>
</evidence>
<evidence type="ECO:0000256" key="6">
    <source>
        <dbReference type="ARBA" id="ARBA00022737"/>
    </source>
</evidence>
<evidence type="ECO:0000256" key="7">
    <source>
        <dbReference type="ARBA" id="ARBA00022989"/>
    </source>
</evidence>
<evidence type="ECO:0000256" key="11">
    <source>
        <dbReference type="ARBA" id="ARBA00023264"/>
    </source>
</evidence>
<keyword evidence="6" id="KW-0677">Repeat</keyword>
<keyword evidence="2" id="KW-1003">Cell membrane</keyword>
<proteinExistence type="predicted"/>
<dbReference type="Gene3D" id="3.30.870.10">
    <property type="entry name" value="Endonuclease Chain A"/>
    <property type="match status" value="2"/>
</dbReference>
<feature type="domain" description="PLD phosphodiesterase" evidence="13">
    <location>
        <begin position="162"/>
        <end position="189"/>
    </location>
</feature>
<evidence type="ECO:0000256" key="8">
    <source>
        <dbReference type="ARBA" id="ARBA00023098"/>
    </source>
</evidence>
<dbReference type="EMBL" id="CP017634">
    <property type="protein sequence ID" value="ATW26356.1"/>
    <property type="molecule type" value="Genomic_DNA"/>
</dbReference>
<evidence type="ECO:0000256" key="5">
    <source>
        <dbReference type="ARBA" id="ARBA00022692"/>
    </source>
</evidence>
<dbReference type="AlphaFoldDB" id="A0A3G1KV94"/>
<dbReference type="Pfam" id="PF13091">
    <property type="entry name" value="PLDc_2"/>
    <property type="match status" value="2"/>
</dbReference>
<dbReference type="InterPro" id="IPR022924">
    <property type="entry name" value="Cardiolipin_synthase"/>
</dbReference>
<dbReference type="PROSITE" id="PS50035">
    <property type="entry name" value="PLD"/>
    <property type="match status" value="2"/>
</dbReference>
<protein>
    <recommendedName>
        <fullName evidence="12">Cardiolipin synthase</fullName>
        <ecNumber evidence="12">2.7.8.-</ecNumber>
    </recommendedName>
</protein>
<dbReference type="GO" id="GO:0032049">
    <property type="term" value="P:cardiolipin biosynthetic process"/>
    <property type="evidence" value="ECO:0007669"/>
    <property type="project" value="UniProtKB-UniRule"/>
</dbReference>
<feature type="domain" description="PLD phosphodiesterase" evidence="13">
    <location>
        <begin position="338"/>
        <end position="365"/>
    </location>
</feature>
<keyword evidence="3" id="KW-0444">Lipid biosynthesis</keyword>
<dbReference type="NCBIfam" id="TIGR04265">
    <property type="entry name" value="bac_cardiolipin"/>
    <property type="match status" value="1"/>
</dbReference>
<evidence type="ECO:0000256" key="10">
    <source>
        <dbReference type="ARBA" id="ARBA00023209"/>
    </source>
</evidence>
<dbReference type="OrthoDB" id="9762009at2"/>
<dbReference type="GO" id="GO:0008808">
    <property type="term" value="F:cardiolipin synthase activity"/>
    <property type="evidence" value="ECO:0007669"/>
    <property type="project" value="UniProtKB-UniRule"/>
</dbReference>
<evidence type="ECO:0000256" key="9">
    <source>
        <dbReference type="ARBA" id="ARBA00023136"/>
    </source>
</evidence>
<evidence type="ECO:0000256" key="4">
    <source>
        <dbReference type="ARBA" id="ARBA00022679"/>
    </source>
</evidence>
<comment type="subcellular location">
    <subcellularLocation>
        <location evidence="1">Cell membrane</location>
    </subcellularLocation>
</comment>
<dbReference type="PANTHER" id="PTHR21248">
    <property type="entry name" value="CARDIOLIPIN SYNTHASE"/>
    <property type="match status" value="1"/>
</dbReference>
<dbReference type="FunFam" id="3.30.870.10:FF:000014">
    <property type="entry name" value="Cardiolipin synthase"/>
    <property type="match status" value="1"/>
</dbReference>
<name>A0A3G1KV94_FORW1</name>
<dbReference type="GO" id="GO:0005886">
    <property type="term" value="C:plasma membrane"/>
    <property type="evidence" value="ECO:0007669"/>
    <property type="project" value="UniProtKB-SubCell"/>
</dbReference>
<keyword evidence="8" id="KW-0443">Lipid metabolism</keyword>
<dbReference type="CDD" id="cd09110">
    <property type="entry name" value="PLDc_CLS_1"/>
    <property type="match status" value="1"/>
</dbReference>
<dbReference type="SUPFAM" id="SSF56024">
    <property type="entry name" value="Phospholipase D/nuclease"/>
    <property type="match status" value="2"/>
</dbReference>
<keyword evidence="10" id="KW-0594">Phospholipid biosynthesis</keyword>
<dbReference type="SMART" id="SM00155">
    <property type="entry name" value="PLDc"/>
    <property type="match status" value="2"/>
</dbReference>
<dbReference type="InterPro" id="IPR025202">
    <property type="entry name" value="PLD-like_dom"/>
</dbReference>
<dbReference type="EC" id="2.7.8.-" evidence="12"/>
<keyword evidence="5" id="KW-0812">Transmembrane</keyword>
<evidence type="ECO:0000256" key="2">
    <source>
        <dbReference type="ARBA" id="ARBA00022475"/>
    </source>
</evidence>
<dbReference type="PANTHER" id="PTHR21248:SF22">
    <property type="entry name" value="PHOSPHOLIPASE D"/>
    <property type="match status" value="1"/>
</dbReference>
<gene>
    <name evidence="14" type="ORF">DCMF_17730</name>
</gene>